<comment type="caution">
    <text evidence="1">The sequence shown here is derived from an EMBL/GenBank/DDBJ whole genome shotgun (WGS) entry which is preliminary data.</text>
</comment>
<organism evidence="1 2">
    <name type="scientific">Zingiber officinale</name>
    <name type="common">Ginger</name>
    <name type="synonym">Amomum zingiber</name>
    <dbReference type="NCBI Taxonomy" id="94328"/>
    <lineage>
        <taxon>Eukaryota</taxon>
        <taxon>Viridiplantae</taxon>
        <taxon>Streptophyta</taxon>
        <taxon>Embryophyta</taxon>
        <taxon>Tracheophyta</taxon>
        <taxon>Spermatophyta</taxon>
        <taxon>Magnoliopsida</taxon>
        <taxon>Liliopsida</taxon>
        <taxon>Zingiberales</taxon>
        <taxon>Zingiberaceae</taxon>
        <taxon>Zingiber</taxon>
    </lineage>
</organism>
<dbReference type="EMBL" id="JACMSC010000002">
    <property type="protein sequence ID" value="KAG6531718.1"/>
    <property type="molecule type" value="Genomic_DNA"/>
</dbReference>
<dbReference type="InterPro" id="IPR010410">
    <property type="entry name" value="DUF1005"/>
</dbReference>
<sequence>MSVLCSRVLASSGPQQVSSKRGASTGEQGRGLPLACEQQDDLMLASLLGLRTRVSGGSCAIDTPCLSLLRTSKFPHQIVNIPILASGETSIADISIPVAASFHLSKDDLDRITRKYSLFAYSTNRAKLKDGRVMEFHSKWVAIGKKRGMDQQHLMMKAEPDARFVFEFDGVTECNLQGLVIHP</sequence>
<keyword evidence="2" id="KW-1185">Reference proteome</keyword>
<name>A0A8J5M4E0_ZINOF</name>
<evidence type="ECO:0000313" key="1">
    <source>
        <dbReference type="EMBL" id="KAG6531718.1"/>
    </source>
</evidence>
<dbReference type="AlphaFoldDB" id="A0A8J5M4E0"/>
<protein>
    <submittedName>
        <fullName evidence="1">Uncharacterized protein</fullName>
    </submittedName>
</protein>
<reference evidence="1 2" key="1">
    <citation type="submission" date="2020-08" db="EMBL/GenBank/DDBJ databases">
        <title>Plant Genome Project.</title>
        <authorList>
            <person name="Zhang R.-G."/>
        </authorList>
    </citation>
    <scope>NUCLEOTIDE SEQUENCE [LARGE SCALE GENOMIC DNA]</scope>
    <source>
        <tissue evidence="1">Rhizome</tissue>
    </source>
</reference>
<evidence type="ECO:0000313" key="2">
    <source>
        <dbReference type="Proteomes" id="UP000734854"/>
    </source>
</evidence>
<dbReference type="PANTHER" id="PTHR31317">
    <property type="entry name" value="OS08G0163500 PROTEIN"/>
    <property type="match status" value="1"/>
</dbReference>
<dbReference type="Proteomes" id="UP000734854">
    <property type="component" value="Unassembled WGS sequence"/>
</dbReference>
<dbReference type="Pfam" id="PF06219">
    <property type="entry name" value="DUF1005"/>
    <property type="match status" value="1"/>
</dbReference>
<dbReference type="PANTHER" id="PTHR31317:SF3">
    <property type="entry name" value="OS07G0133500 PROTEIN"/>
    <property type="match status" value="1"/>
</dbReference>
<gene>
    <name evidence="1" type="ORF">ZIOFF_005538</name>
</gene>
<accession>A0A8J5M4E0</accession>
<proteinExistence type="predicted"/>